<dbReference type="InterPro" id="IPR000639">
    <property type="entry name" value="Epox_hydrolase-like"/>
</dbReference>
<evidence type="ECO:0000313" key="2">
    <source>
        <dbReference type="EMBL" id="KAK4141374.1"/>
    </source>
</evidence>
<dbReference type="InterPro" id="IPR000073">
    <property type="entry name" value="AB_hydrolase_1"/>
</dbReference>
<dbReference type="SUPFAM" id="SSF53474">
    <property type="entry name" value="alpha/beta-Hydrolases"/>
    <property type="match status" value="1"/>
</dbReference>
<accession>A0AAN6UYJ0</accession>
<dbReference type="InterPro" id="IPR029058">
    <property type="entry name" value="AB_hydrolase_fold"/>
</dbReference>
<dbReference type="PANTHER" id="PTHR43433:SF4">
    <property type="entry name" value="NON-HEME CHLOROPEROXIDASE-RELATED"/>
    <property type="match status" value="1"/>
</dbReference>
<keyword evidence="2" id="KW-0378">Hydrolase</keyword>
<organism evidence="2 3">
    <name type="scientific">Dichotomopilus funicola</name>
    <dbReference type="NCBI Taxonomy" id="1934379"/>
    <lineage>
        <taxon>Eukaryota</taxon>
        <taxon>Fungi</taxon>
        <taxon>Dikarya</taxon>
        <taxon>Ascomycota</taxon>
        <taxon>Pezizomycotina</taxon>
        <taxon>Sordariomycetes</taxon>
        <taxon>Sordariomycetidae</taxon>
        <taxon>Sordariales</taxon>
        <taxon>Chaetomiaceae</taxon>
        <taxon>Dichotomopilus</taxon>
    </lineage>
</organism>
<gene>
    <name evidence="2" type="ORF">C8A04DRAFT_31003</name>
</gene>
<proteinExistence type="predicted"/>
<dbReference type="Gene3D" id="3.40.50.1820">
    <property type="entry name" value="alpha/beta hydrolase"/>
    <property type="match status" value="1"/>
</dbReference>
<dbReference type="GO" id="GO:0016787">
    <property type="term" value="F:hydrolase activity"/>
    <property type="evidence" value="ECO:0007669"/>
    <property type="project" value="UniProtKB-KW"/>
</dbReference>
<comment type="caution">
    <text evidence="2">The sequence shown here is derived from an EMBL/GenBank/DDBJ whole genome shotgun (WGS) entry which is preliminary data.</text>
</comment>
<dbReference type="RefSeq" id="XP_062634745.1">
    <property type="nucleotide sequence ID" value="XM_062781601.1"/>
</dbReference>
<reference evidence="2" key="2">
    <citation type="submission" date="2023-05" db="EMBL/GenBank/DDBJ databases">
        <authorList>
            <consortium name="Lawrence Berkeley National Laboratory"/>
            <person name="Steindorff A."/>
            <person name="Hensen N."/>
            <person name="Bonometti L."/>
            <person name="Westerberg I."/>
            <person name="Brannstrom I.O."/>
            <person name="Guillou S."/>
            <person name="Cros-Aarteil S."/>
            <person name="Calhoun S."/>
            <person name="Haridas S."/>
            <person name="Kuo A."/>
            <person name="Mondo S."/>
            <person name="Pangilinan J."/>
            <person name="Riley R."/>
            <person name="Labutti K."/>
            <person name="Andreopoulos B."/>
            <person name="Lipzen A."/>
            <person name="Chen C."/>
            <person name="Yanf M."/>
            <person name="Daum C."/>
            <person name="Ng V."/>
            <person name="Clum A."/>
            <person name="Ohm R."/>
            <person name="Martin F."/>
            <person name="Silar P."/>
            <person name="Natvig D."/>
            <person name="Lalanne C."/>
            <person name="Gautier V."/>
            <person name="Ament-Velasquez S.L."/>
            <person name="Kruys A."/>
            <person name="Hutchinson M.I."/>
            <person name="Powell A.J."/>
            <person name="Barry K."/>
            <person name="Miller A.N."/>
            <person name="Grigoriev I.V."/>
            <person name="Debuchy R."/>
            <person name="Gladieux P."/>
            <person name="Thoren M.H."/>
            <person name="Johannesson H."/>
        </authorList>
    </citation>
    <scope>NUCLEOTIDE SEQUENCE</scope>
    <source>
        <strain evidence="2">CBS 141.50</strain>
    </source>
</reference>
<sequence length="328" mass="36230">MPTFRAPSDSASLFYRYYLPSTDRPHRPSPTSPSRQPLTLVFLHGWPMSSRMYDQLILPLVETHRYPVIAPDRRGFGRSDWAGPNTAPENAGEVSYDTFVSDAVALLEHVFASAAKYAHGAPGEFVFVAASMGTSESVLLRNASKGLREKCKGFVWLGPNMPYCIASEECGTATPVEVWDQLIQGFRGKGHKDFIHEAFPGNFRADLPGNEMSAVTLGFFERLVQEADPIAVERCAVILQKPMAAELKAWGKKAETEEGERVPVLVLHGDSDTGTPIEASSLLVKEILPWSVLKVYKGAGHGLYLTHDEQVIKDMLEFLEPIVAQLKQ</sequence>
<dbReference type="Proteomes" id="UP001302676">
    <property type="component" value="Unassembled WGS sequence"/>
</dbReference>
<dbReference type="GeneID" id="87818214"/>
<dbReference type="PANTHER" id="PTHR43433">
    <property type="entry name" value="HYDROLASE, ALPHA/BETA FOLD FAMILY PROTEIN"/>
    <property type="match status" value="1"/>
</dbReference>
<protein>
    <submittedName>
        <fullName evidence="2">Alpha/Beta hydrolase protein</fullName>
    </submittedName>
</protein>
<keyword evidence="3" id="KW-1185">Reference proteome</keyword>
<dbReference type="Pfam" id="PF12697">
    <property type="entry name" value="Abhydrolase_6"/>
    <property type="match status" value="1"/>
</dbReference>
<dbReference type="PRINTS" id="PR00412">
    <property type="entry name" value="EPOXHYDRLASE"/>
</dbReference>
<dbReference type="EMBL" id="MU853612">
    <property type="protein sequence ID" value="KAK4141374.1"/>
    <property type="molecule type" value="Genomic_DNA"/>
</dbReference>
<dbReference type="AlphaFoldDB" id="A0AAN6UYJ0"/>
<reference evidence="2" key="1">
    <citation type="journal article" date="2023" name="Mol. Phylogenet. Evol.">
        <title>Genome-scale phylogeny and comparative genomics of the fungal order Sordariales.</title>
        <authorList>
            <person name="Hensen N."/>
            <person name="Bonometti L."/>
            <person name="Westerberg I."/>
            <person name="Brannstrom I.O."/>
            <person name="Guillou S."/>
            <person name="Cros-Aarteil S."/>
            <person name="Calhoun S."/>
            <person name="Haridas S."/>
            <person name="Kuo A."/>
            <person name="Mondo S."/>
            <person name="Pangilinan J."/>
            <person name="Riley R."/>
            <person name="LaButti K."/>
            <person name="Andreopoulos B."/>
            <person name="Lipzen A."/>
            <person name="Chen C."/>
            <person name="Yan M."/>
            <person name="Daum C."/>
            <person name="Ng V."/>
            <person name="Clum A."/>
            <person name="Steindorff A."/>
            <person name="Ohm R.A."/>
            <person name="Martin F."/>
            <person name="Silar P."/>
            <person name="Natvig D.O."/>
            <person name="Lalanne C."/>
            <person name="Gautier V."/>
            <person name="Ament-Velasquez S.L."/>
            <person name="Kruys A."/>
            <person name="Hutchinson M.I."/>
            <person name="Powell A.J."/>
            <person name="Barry K."/>
            <person name="Miller A.N."/>
            <person name="Grigoriev I.V."/>
            <person name="Debuchy R."/>
            <person name="Gladieux P."/>
            <person name="Hiltunen Thoren M."/>
            <person name="Johannesson H."/>
        </authorList>
    </citation>
    <scope>NUCLEOTIDE SEQUENCE</scope>
    <source>
        <strain evidence="2">CBS 141.50</strain>
    </source>
</reference>
<evidence type="ECO:0000259" key="1">
    <source>
        <dbReference type="Pfam" id="PF12697"/>
    </source>
</evidence>
<name>A0AAN6UYJ0_9PEZI</name>
<feature type="domain" description="AB hydrolase-1" evidence="1">
    <location>
        <begin position="40"/>
        <end position="312"/>
    </location>
</feature>
<evidence type="ECO:0000313" key="3">
    <source>
        <dbReference type="Proteomes" id="UP001302676"/>
    </source>
</evidence>
<dbReference type="InterPro" id="IPR050471">
    <property type="entry name" value="AB_hydrolase"/>
</dbReference>